<evidence type="ECO:0000256" key="2">
    <source>
        <dbReference type="ARBA" id="ARBA00022723"/>
    </source>
</evidence>
<feature type="compositionally biased region" description="Polar residues" evidence="11">
    <location>
        <begin position="243"/>
        <end position="256"/>
    </location>
</feature>
<dbReference type="PANTHER" id="PTHR24381:SF393">
    <property type="entry name" value="CHROMATIN-LINKED ADAPTOR FOR MSL PROTEINS, ISOFORM B"/>
    <property type="match status" value="1"/>
</dbReference>
<keyword evidence="3" id="KW-0677">Repeat</keyword>
<feature type="compositionally biased region" description="Basic and acidic residues" evidence="11">
    <location>
        <begin position="31"/>
        <end position="52"/>
    </location>
</feature>
<name>A0A2A2JW60_9BILA</name>
<evidence type="ECO:0000259" key="12">
    <source>
        <dbReference type="PROSITE" id="PS50157"/>
    </source>
</evidence>
<dbReference type="FunFam" id="3.30.160.60:FF:000325">
    <property type="entry name" value="ZFP90 zinc finger protein"/>
    <property type="match status" value="1"/>
</dbReference>
<dbReference type="Proteomes" id="UP000218231">
    <property type="component" value="Unassembled WGS sequence"/>
</dbReference>
<evidence type="ECO:0000313" key="13">
    <source>
        <dbReference type="EMBL" id="PAV65917.1"/>
    </source>
</evidence>
<sequence>MCARLLCLSTAERSKIEAAIELNRRSCRIGSRKEREEREQREKQQQEAEAEGKGFGQLQTKDRDRLAGGRMMAPETSGADVNVVQKLPKSFVCETCGKAFRFRSNLAEHRSVHTAVKPYVCKFCGKSSRLKGNLTKHILKHHKSETDEAVGKDDIIVKKVGHATKKENKPDLSKTENIIEQLTMAANESGCLLPKEETNDNERSILISLGLDYNTSLDLRDSSSERMESENGIDESKPYQEMEQITESPPPSNTVGGETSLTALLASVSSPQTPLAKPSTPATPVRNCTPPIFNTTSASNQTQCFECGKHFRKGSQLQLHLTLNHGYPPPDAQTSSSDGKTCSDGNFAADEMLHNELRALATLMQDIKAGQNNSSPHVEKMLSNLETRVIRLEKQLEMALNSIYTLVQLQTGMNSSVTRFKEDCSEHLKAIRASLAP</sequence>
<dbReference type="GO" id="GO:0005634">
    <property type="term" value="C:nucleus"/>
    <property type="evidence" value="ECO:0007669"/>
    <property type="project" value="UniProtKB-SubCell"/>
</dbReference>
<comment type="caution">
    <text evidence="13">The sequence shown here is derived from an EMBL/GenBank/DDBJ whole genome shotgun (WGS) entry which is preliminary data.</text>
</comment>
<dbReference type="GO" id="GO:0000981">
    <property type="term" value="F:DNA-binding transcription factor activity, RNA polymerase II-specific"/>
    <property type="evidence" value="ECO:0007669"/>
    <property type="project" value="TreeGrafter"/>
</dbReference>
<keyword evidence="7" id="KW-0238">DNA-binding</keyword>
<evidence type="ECO:0000256" key="4">
    <source>
        <dbReference type="ARBA" id="ARBA00022771"/>
    </source>
</evidence>
<evidence type="ECO:0000256" key="6">
    <source>
        <dbReference type="ARBA" id="ARBA00023015"/>
    </source>
</evidence>
<dbReference type="GO" id="GO:0000977">
    <property type="term" value="F:RNA polymerase II transcription regulatory region sequence-specific DNA binding"/>
    <property type="evidence" value="ECO:0007669"/>
    <property type="project" value="TreeGrafter"/>
</dbReference>
<protein>
    <recommendedName>
        <fullName evidence="12">C2H2-type domain-containing protein</fullName>
    </recommendedName>
</protein>
<dbReference type="Pfam" id="PF00096">
    <property type="entry name" value="zf-C2H2"/>
    <property type="match status" value="2"/>
</dbReference>
<comment type="subcellular location">
    <subcellularLocation>
        <location evidence="1">Nucleus</location>
    </subcellularLocation>
</comment>
<dbReference type="AlphaFoldDB" id="A0A2A2JW60"/>
<keyword evidence="14" id="KW-1185">Reference proteome</keyword>
<keyword evidence="5" id="KW-0862">Zinc</keyword>
<keyword evidence="8" id="KW-0804">Transcription</keyword>
<dbReference type="PROSITE" id="PS00028">
    <property type="entry name" value="ZINC_FINGER_C2H2_1"/>
    <property type="match status" value="2"/>
</dbReference>
<accession>A0A2A2JW60</accession>
<dbReference type="PANTHER" id="PTHR24381">
    <property type="entry name" value="ZINC FINGER PROTEIN"/>
    <property type="match status" value="1"/>
</dbReference>
<evidence type="ECO:0000256" key="9">
    <source>
        <dbReference type="ARBA" id="ARBA00023242"/>
    </source>
</evidence>
<dbReference type="GO" id="GO:0008270">
    <property type="term" value="F:zinc ion binding"/>
    <property type="evidence" value="ECO:0007669"/>
    <property type="project" value="UniProtKB-KW"/>
</dbReference>
<dbReference type="SMART" id="SM00355">
    <property type="entry name" value="ZnF_C2H2"/>
    <property type="match status" value="3"/>
</dbReference>
<dbReference type="FunFam" id="3.30.160.60:FF:000340">
    <property type="entry name" value="zinc finger protein 473 isoform X1"/>
    <property type="match status" value="1"/>
</dbReference>
<gene>
    <name evidence="13" type="ORF">WR25_18546</name>
</gene>
<dbReference type="EMBL" id="LIAE01010183">
    <property type="protein sequence ID" value="PAV65917.1"/>
    <property type="molecule type" value="Genomic_DNA"/>
</dbReference>
<evidence type="ECO:0000256" key="8">
    <source>
        <dbReference type="ARBA" id="ARBA00023163"/>
    </source>
</evidence>
<dbReference type="SUPFAM" id="SSF57667">
    <property type="entry name" value="beta-beta-alpha zinc fingers"/>
    <property type="match status" value="1"/>
</dbReference>
<feature type="region of interest" description="Disordered" evidence="11">
    <location>
        <begin position="31"/>
        <end position="61"/>
    </location>
</feature>
<evidence type="ECO:0000313" key="14">
    <source>
        <dbReference type="Proteomes" id="UP000218231"/>
    </source>
</evidence>
<proteinExistence type="predicted"/>
<keyword evidence="9" id="KW-0539">Nucleus</keyword>
<evidence type="ECO:0000256" key="10">
    <source>
        <dbReference type="PROSITE-ProRule" id="PRU00042"/>
    </source>
</evidence>
<keyword evidence="4 10" id="KW-0863">Zinc-finger</keyword>
<dbReference type="InterPro" id="IPR013087">
    <property type="entry name" value="Znf_C2H2_type"/>
</dbReference>
<feature type="domain" description="C2H2-type" evidence="12">
    <location>
        <begin position="119"/>
        <end position="147"/>
    </location>
</feature>
<evidence type="ECO:0000256" key="11">
    <source>
        <dbReference type="SAM" id="MobiDB-lite"/>
    </source>
</evidence>
<dbReference type="OrthoDB" id="9439903at2759"/>
<dbReference type="PROSITE" id="PS50157">
    <property type="entry name" value="ZINC_FINGER_C2H2_2"/>
    <property type="match status" value="3"/>
</dbReference>
<feature type="domain" description="C2H2-type" evidence="12">
    <location>
        <begin position="302"/>
        <end position="330"/>
    </location>
</feature>
<feature type="region of interest" description="Disordered" evidence="11">
    <location>
        <begin position="221"/>
        <end position="256"/>
    </location>
</feature>
<organism evidence="13 14">
    <name type="scientific">Diploscapter pachys</name>
    <dbReference type="NCBI Taxonomy" id="2018661"/>
    <lineage>
        <taxon>Eukaryota</taxon>
        <taxon>Metazoa</taxon>
        <taxon>Ecdysozoa</taxon>
        <taxon>Nematoda</taxon>
        <taxon>Chromadorea</taxon>
        <taxon>Rhabditida</taxon>
        <taxon>Rhabditina</taxon>
        <taxon>Rhabditomorpha</taxon>
        <taxon>Rhabditoidea</taxon>
        <taxon>Rhabditidae</taxon>
        <taxon>Diploscapter</taxon>
    </lineage>
</organism>
<keyword evidence="2" id="KW-0479">Metal-binding</keyword>
<evidence type="ECO:0000256" key="1">
    <source>
        <dbReference type="ARBA" id="ARBA00004123"/>
    </source>
</evidence>
<feature type="domain" description="C2H2-type" evidence="12">
    <location>
        <begin position="91"/>
        <end position="118"/>
    </location>
</feature>
<feature type="compositionally biased region" description="Basic and acidic residues" evidence="11">
    <location>
        <begin position="221"/>
        <end position="240"/>
    </location>
</feature>
<keyword evidence="6" id="KW-0805">Transcription regulation</keyword>
<dbReference type="STRING" id="2018661.A0A2A2JW60"/>
<evidence type="ECO:0000256" key="3">
    <source>
        <dbReference type="ARBA" id="ARBA00022737"/>
    </source>
</evidence>
<evidence type="ECO:0000256" key="7">
    <source>
        <dbReference type="ARBA" id="ARBA00023125"/>
    </source>
</evidence>
<reference evidence="13 14" key="1">
    <citation type="journal article" date="2017" name="Curr. Biol.">
        <title>Genome architecture and evolution of a unichromosomal asexual nematode.</title>
        <authorList>
            <person name="Fradin H."/>
            <person name="Zegar C."/>
            <person name="Gutwein M."/>
            <person name="Lucas J."/>
            <person name="Kovtun M."/>
            <person name="Corcoran D."/>
            <person name="Baugh L.R."/>
            <person name="Kiontke K."/>
            <person name="Gunsalus K."/>
            <person name="Fitch D.H."/>
            <person name="Piano F."/>
        </authorList>
    </citation>
    <scope>NUCLEOTIDE SEQUENCE [LARGE SCALE GENOMIC DNA]</scope>
    <source>
        <strain evidence="13">PF1309</strain>
    </source>
</reference>
<dbReference type="InterPro" id="IPR036236">
    <property type="entry name" value="Znf_C2H2_sf"/>
</dbReference>
<evidence type="ECO:0000256" key="5">
    <source>
        <dbReference type="ARBA" id="ARBA00022833"/>
    </source>
</evidence>
<dbReference type="Gene3D" id="3.30.160.60">
    <property type="entry name" value="Classic Zinc Finger"/>
    <property type="match status" value="2"/>
</dbReference>